<gene>
    <name evidence="18" type="primary">LOC106121872</name>
</gene>
<dbReference type="GO" id="GO:0061799">
    <property type="term" value="F:cyclic pyranopterin monophosphate synthase activity"/>
    <property type="evidence" value="ECO:0007669"/>
    <property type="project" value="TreeGrafter"/>
</dbReference>
<accession>A0AAJ6ZIB5</accession>
<evidence type="ECO:0000256" key="11">
    <source>
        <dbReference type="ARBA" id="ARBA00023014"/>
    </source>
</evidence>
<comment type="cofactor">
    <cofactor evidence="1">
        <name>[4Fe-4S] cluster</name>
        <dbReference type="ChEBI" id="CHEBI:49883"/>
    </cofactor>
</comment>
<keyword evidence="10" id="KW-0408">Iron</keyword>
<organism evidence="18">
    <name type="scientific">Papilio xuthus</name>
    <name type="common">Asian swallowtail butterfly</name>
    <dbReference type="NCBI Taxonomy" id="66420"/>
    <lineage>
        <taxon>Eukaryota</taxon>
        <taxon>Metazoa</taxon>
        <taxon>Ecdysozoa</taxon>
        <taxon>Arthropoda</taxon>
        <taxon>Hexapoda</taxon>
        <taxon>Insecta</taxon>
        <taxon>Pterygota</taxon>
        <taxon>Neoptera</taxon>
        <taxon>Endopterygota</taxon>
        <taxon>Lepidoptera</taxon>
        <taxon>Glossata</taxon>
        <taxon>Ditrysia</taxon>
        <taxon>Papilionoidea</taxon>
        <taxon>Papilionidae</taxon>
        <taxon>Papilioninae</taxon>
        <taxon>Papilio</taxon>
    </lineage>
</organism>
<dbReference type="CDD" id="cd21117">
    <property type="entry name" value="Twitch_MoaA"/>
    <property type="match status" value="1"/>
</dbReference>
<dbReference type="InterPro" id="IPR013785">
    <property type="entry name" value="Aldolase_TIM"/>
</dbReference>
<dbReference type="SFLD" id="SFLDG01386">
    <property type="entry name" value="main_SPASM_domain-containing"/>
    <property type="match status" value="1"/>
</dbReference>
<keyword evidence="8" id="KW-0479">Metal-binding</keyword>
<dbReference type="GO" id="GO:0005525">
    <property type="term" value="F:GTP binding"/>
    <property type="evidence" value="ECO:0007669"/>
    <property type="project" value="UniProtKB-KW"/>
</dbReference>
<keyword evidence="9" id="KW-0547">Nucleotide-binding</keyword>
<dbReference type="SFLD" id="SFLDS00029">
    <property type="entry name" value="Radical_SAM"/>
    <property type="match status" value="1"/>
</dbReference>
<evidence type="ECO:0000256" key="15">
    <source>
        <dbReference type="ARBA" id="ARBA00048697"/>
    </source>
</evidence>
<dbReference type="SMART" id="SM00729">
    <property type="entry name" value="Elp3"/>
    <property type="match status" value="1"/>
</dbReference>
<evidence type="ECO:0000256" key="14">
    <source>
        <dbReference type="ARBA" id="ARBA00023239"/>
    </source>
</evidence>
<evidence type="ECO:0000256" key="2">
    <source>
        <dbReference type="ARBA" id="ARBA00005046"/>
    </source>
</evidence>
<keyword evidence="7" id="KW-0949">S-adenosyl-L-methionine</keyword>
<evidence type="ECO:0000256" key="1">
    <source>
        <dbReference type="ARBA" id="ARBA00001966"/>
    </source>
</evidence>
<reference evidence="18" key="1">
    <citation type="submission" date="2025-08" db="UniProtKB">
        <authorList>
            <consortium name="RefSeq"/>
        </authorList>
    </citation>
    <scope>IDENTIFICATION</scope>
</reference>
<dbReference type="PROSITE" id="PS01305">
    <property type="entry name" value="MOAA_NIFB_PQQE"/>
    <property type="match status" value="1"/>
</dbReference>
<evidence type="ECO:0000256" key="5">
    <source>
        <dbReference type="ARBA" id="ARBA00012167"/>
    </source>
</evidence>
<dbReference type="InterPro" id="IPR010505">
    <property type="entry name" value="MoaA_twitch"/>
</dbReference>
<dbReference type="HAMAP" id="MF_01225_B">
    <property type="entry name" value="MoaA_B"/>
    <property type="match status" value="1"/>
</dbReference>
<dbReference type="CDD" id="cd01335">
    <property type="entry name" value="Radical_SAM"/>
    <property type="match status" value="1"/>
</dbReference>
<dbReference type="AlphaFoldDB" id="A0AAJ6ZIB5"/>
<evidence type="ECO:0000313" key="18">
    <source>
        <dbReference type="RefSeq" id="XP_013173155.1"/>
    </source>
</evidence>
<dbReference type="InterPro" id="IPR023045">
    <property type="entry name" value="MoaC"/>
</dbReference>
<dbReference type="InterPro" id="IPR036522">
    <property type="entry name" value="MoaC_sf"/>
</dbReference>
<dbReference type="NCBIfam" id="NF006870">
    <property type="entry name" value="PRK09364.1"/>
    <property type="match status" value="1"/>
</dbReference>
<name>A0AAJ6ZIB5_PAPXU</name>
<keyword evidence="13" id="KW-0501">Molybdenum cofactor biosynthesis</keyword>
<keyword evidence="14" id="KW-0456">Lyase</keyword>
<dbReference type="GO" id="GO:0046872">
    <property type="term" value="F:metal ion binding"/>
    <property type="evidence" value="ECO:0007669"/>
    <property type="project" value="UniProtKB-KW"/>
</dbReference>
<dbReference type="InterPro" id="IPR006638">
    <property type="entry name" value="Elp3/MiaA/NifB-like_rSAM"/>
</dbReference>
<evidence type="ECO:0000256" key="9">
    <source>
        <dbReference type="ARBA" id="ARBA00022741"/>
    </source>
</evidence>
<dbReference type="InterPro" id="IPR002820">
    <property type="entry name" value="Mopterin_CF_biosynth-C_dom"/>
</dbReference>
<feature type="region of interest" description="Disordered" evidence="16">
    <location>
        <begin position="606"/>
        <end position="645"/>
    </location>
</feature>
<dbReference type="InterPro" id="IPR000385">
    <property type="entry name" value="MoaA_NifB_PqqE_Fe-S-bd_CS"/>
</dbReference>
<dbReference type="InterPro" id="IPR040064">
    <property type="entry name" value="MoaA-like"/>
</dbReference>
<dbReference type="Pfam" id="PF06463">
    <property type="entry name" value="Mob_synth_C"/>
    <property type="match status" value="1"/>
</dbReference>
<evidence type="ECO:0000256" key="10">
    <source>
        <dbReference type="ARBA" id="ARBA00023004"/>
    </source>
</evidence>
<dbReference type="EC" id="4.1.99.22" evidence="5"/>
<dbReference type="SUPFAM" id="SSF102114">
    <property type="entry name" value="Radical SAM enzymes"/>
    <property type="match status" value="1"/>
</dbReference>
<dbReference type="PANTHER" id="PTHR22960">
    <property type="entry name" value="MOLYBDOPTERIN COFACTOR SYNTHESIS PROTEIN A"/>
    <property type="match status" value="1"/>
</dbReference>
<protein>
    <recommendedName>
        <fullName evidence="5">GTP 3',8-cyclase</fullName>
        <ecNumber evidence="5">4.1.99.22</ecNumber>
    </recommendedName>
</protein>
<dbReference type="GO" id="GO:0061798">
    <property type="term" value="F:GTP 3',8'-cyclase activity"/>
    <property type="evidence" value="ECO:0007669"/>
    <property type="project" value="UniProtKB-EC"/>
</dbReference>
<dbReference type="NCBIfam" id="TIGR02666">
    <property type="entry name" value="moaA"/>
    <property type="match status" value="1"/>
</dbReference>
<dbReference type="InterPro" id="IPR007197">
    <property type="entry name" value="rSAM"/>
</dbReference>
<keyword evidence="11" id="KW-0411">Iron-sulfur</keyword>
<dbReference type="SFLD" id="SFLDG01067">
    <property type="entry name" value="SPASM/twitch_domain_containing"/>
    <property type="match status" value="1"/>
</dbReference>
<dbReference type="PANTHER" id="PTHR22960:SF0">
    <property type="entry name" value="MOLYBDENUM COFACTOR BIOSYNTHESIS PROTEIN 1"/>
    <property type="match status" value="1"/>
</dbReference>
<evidence type="ECO:0000256" key="13">
    <source>
        <dbReference type="ARBA" id="ARBA00023150"/>
    </source>
</evidence>
<dbReference type="NCBIfam" id="TIGR00581">
    <property type="entry name" value="moaC"/>
    <property type="match status" value="1"/>
</dbReference>
<comment type="similarity">
    <text evidence="3">In the C-terminal section; belongs to the MoaC family.</text>
</comment>
<dbReference type="PROSITE" id="PS51918">
    <property type="entry name" value="RADICAL_SAM"/>
    <property type="match status" value="1"/>
</dbReference>
<keyword evidence="12" id="KW-0342">GTP-binding</keyword>
<dbReference type="GO" id="GO:0051539">
    <property type="term" value="F:4 iron, 4 sulfur cluster binding"/>
    <property type="evidence" value="ECO:0007669"/>
    <property type="project" value="UniProtKB-KW"/>
</dbReference>
<evidence type="ECO:0000256" key="4">
    <source>
        <dbReference type="ARBA" id="ARBA00009862"/>
    </source>
</evidence>
<dbReference type="Proteomes" id="UP000694872">
    <property type="component" value="Unplaced"/>
</dbReference>
<dbReference type="InterPro" id="IPR058240">
    <property type="entry name" value="rSAM_sf"/>
</dbReference>
<dbReference type="Pfam" id="PF04055">
    <property type="entry name" value="Radical_SAM"/>
    <property type="match status" value="1"/>
</dbReference>
<dbReference type="Gene3D" id="3.20.20.70">
    <property type="entry name" value="Aldolase class I"/>
    <property type="match status" value="1"/>
</dbReference>
<evidence type="ECO:0000256" key="7">
    <source>
        <dbReference type="ARBA" id="ARBA00022691"/>
    </source>
</evidence>
<keyword evidence="6" id="KW-0004">4Fe-4S</keyword>
<evidence type="ECO:0000259" key="17">
    <source>
        <dbReference type="PROSITE" id="PS51918"/>
    </source>
</evidence>
<feature type="domain" description="Radical SAM core" evidence="17">
    <location>
        <begin position="63"/>
        <end position="284"/>
    </location>
</feature>
<dbReference type="GeneID" id="106121872"/>
<dbReference type="SFLD" id="SFLDG01383">
    <property type="entry name" value="cyclic_pyranopterin_phosphate"/>
    <property type="match status" value="1"/>
</dbReference>
<evidence type="ECO:0000256" key="6">
    <source>
        <dbReference type="ARBA" id="ARBA00022485"/>
    </source>
</evidence>
<dbReference type="RefSeq" id="XP_013173155.1">
    <property type="nucleotide sequence ID" value="XM_013317701.1"/>
</dbReference>
<evidence type="ECO:0000256" key="3">
    <source>
        <dbReference type="ARBA" id="ARBA00008484"/>
    </source>
</evidence>
<comment type="similarity">
    <text evidence="4">In the N-terminal section; belongs to the radical SAM superfamily. MoaA family.</text>
</comment>
<dbReference type="KEGG" id="pxu:106121872"/>
<dbReference type="InterPro" id="IPR013483">
    <property type="entry name" value="MoaA"/>
</dbReference>
<dbReference type="Gene3D" id="3.30.70.640">
    <property type="entry name" value="Molybdopterin cofactor biosynthesis C (MoaC) domain"/>
    <property type="match status" value="1"/>
</dbReference>
<proteinExistence type="inferred from homology"/>
<evidence type="ECO:0000256" key="12">
    <source>
        <dbReference type="ARBA" id="ARBA00023134"/>
    </source>
</evidence>
<dbReference type="Pfam" id="PF01967">
    <property type="entry name" value="MoaC"/>
    <property type="match status" value="1"/>
</dbReference>
<dbReference type="CTD" id="4337"/>
<comment type="pathway">
    <text evidence="2">Cofactor biosynthesis; molybdopterin biosynthesis.</text>
</comment>
<dbReference type="GO" id="GO:0006777">
    <property type="term" value="P:Mo-molybdopterin cofactor biosynthetic process"/>
    <property type="evidence" value="ECO:0007669"/>
    <property type="project" value="UniProtKB-KW"/>
</dbReference>
<dbReference type="SUPFAM" id="SSF55040">
    <property type="entry name" value="Molybdenum cofactor biosynthesis protein C, MoaC"/>
    <property type="match status" value="1"/>
</dbReference>
<evidence type="ECO:0000256" key="8">
    <source>
        <dbReference type="ARBA" id="ARBA00022723"/>
    </source>
</evidence>
<comment type="catalytic activity">
    <reaction evidence="15">
        <text>GTP + AH2 + S-adenosyl-L-methionine = (8S)-3',8-cyclo-7,8-dihydroguanosine 5'-triphosphate + 5'-deoxyadenosine + L-methionine + A + H(+)</text>
        <dbReference type="Rhea" id="RHEA:49576"/>
        <dbReference type="ChEBI" id="CHEBI:13193"/>
        <dbReference type="ChEBI" id="CHEBI:15378"/>
        <dbReference type="ChEBI" id="CHEBI:17319"/>
        <dbReference type="ChEBI" id="CHEBI:17499"/>
        <dbReference type="ChEBI" id="CHEBI:37565"/>
        <dbReference type="ChEBI" id="CHEBI:57844"/>
        <dbReference type="ChEBI" id="CHEBI:59789"/>
        <dbReference type="ChEBI" id="CHEBI:131766"/>
        <dbReference type="EC" id="4.1.99.22"/>
    </reaction>
</comment>
<evidence type="ECO:0000256" key="16">
    <source>
        <dbReference type="SAM" id="MobiDB-lite"/>
    </source>
</evidence>
<sequence length="645" mass="70464">MKGYSKSFLILLRATALKSDAKLPLIRPIFGNESRFYSDVATVANKADLTSAAVKSAAPLNDLLGRRHDYLRISLTERCNLRCQYCMPAEGVSLTPKPDLLTKEELYRLVNVFASLGVHKIRLTGGEPTLRSDLAEIIEQLCSVPGIRNVAMTTNGLVLTRRLPAYQRAGLSAINVSLDSLQPDKYERMARRPGLKKVLAGIDLALQLGYRPVKVNTVLMRGFNDDEICDFVEFTRDREVEVRFIEFMPFSGNRWDDSHMVPHEEALRAVRLAFPRLAPTLPRACDTAAVWQVEGHAGSVGFISSMTQPFCSSCNRLRLTADGNLKVCLFGAAEVSLRAALRAGASDAEVETLIRTALRNKKPQHAAITLRAIVTDFLTLVMLHWTSAPAYRFSLIRMQNLARMENRPMILIGARRLPRPRPRPRARPHALALARRPAAPAPLAARAYCTAPPTLSHLDGEGRARMVDVGGKKVTARAAEAECLVRVSARLLRLLRDASLPKGDALTVAQVAGALAAKRTADLIPMCHPLALDYARVRITLPRGECAHGGLVRVTCAAAATARTGVEMEALTGAALAALALYDMCKSVDRHMIITDLRVLTKSGGAHDFGGPPAQESAPAHAVRAHDTSPIKPNETYAPTDLMHF</sequence>
<dbReference type="InterPro" id="IPR050105">
    <property type="entry name" value="MoCo_biosynth_MoaA/MoaC"/>
</dbReference>